<reference evidence="1" key="1">
    <citation type="submission" date="2022-11" db="EMBL/GenBank/DDBJ databases">
        <title>beta-Carotene-producing bacterium, Jeongeuplla avenae sp. nov., alleviates the salt stress of Arabidopsis seedlings.</title>
        <authorList>
            <person name="Jiang L."/>
            <person name="Lee J."/>
        </authorList>
    </citation>
    <scope>NUCLEOTIDE SEQUENCE</scope>
    <source>
        <strain evidence="1">DY_R2A_6</strain>
    </source>
</reference>
<dbReference type="Proteomes" id="UP001163223">
    <property type="component" value="Chromosome"/>
</dbReference>
<dbReference type="EMBL" id="CP113520">
    <property type="protein sequence ID" value="WAJ28435.1"/>
    <property type="molecule type" value="Genomic_DNA"/>
</dbReference>
<organism evidence="1 2">
    <name type="scientific">Antarcticirhabdus aurantiaca</name>
    <dbReference type="NCBI Taxonomy" id="2606717"/>
    <lineage>
        <taxon>Bacteria</taxon>
        <taxon>Pseudomonadati</taxon>
        <taxon>Pseudomonadota</taxon>
        <taxon>Alphaproteobacteria</taxon>
        <taxon>Hyphomicrobiales</taxon>
        <taxon>Aurantimonadaceae</taxon>
        <taxon>Antarcticirhabdus</taxon>
    </lineage>
</organism>
<evidence type="ECO:0000313" key="1">
    <source>
        <dbReference type="EMBL" id="WAJ28435.1"/>
    </source>
</evidence>
<evidence type="ECO:0000313" key="2">
    <source>
        <dbReference type="Proteomes" id="UP001163223"/>
    </source>
</evidence>
<name>A0ACD4NNC9_9HYPH</name>
<proteinExistence type="predicted"/>
<sequence>MKIKQGGEGIHIREISGIERFRNELPATWYGWSNLDCVIGAGTTREIDLILVSARYIFLLDLKDWNGKIESVDGGWSQNDRAPESSPVQKISRTARELGVALGSHIKKSHSSVKNGIPQVKGLVVITGNADYTHVAPNEKDSIFRIDELLRLLGSETTLRTKFGNVAPLIVELGLQDPRYQKAIQTFFNGSSFKPGRKLYQDFVADDQPDFVPKNKIYAEYEARGPGSNNFGTLRNWDFSQCPDPYFMTSEGRLEIAGRERDVYSWLKDRSDQIEGLVLPPRYEGPSSEPSYWQIFDRRQRMRRLQAFVHSEGQSLLPTERVELVRQLLAVVAEFHRQDAAHLDIAGHSVWIEAPTSVRLSHLFATRYPQLKTLGDSRFQFLSTVTLPDDVLEVSGGHKRRDVFCAAVAAHQLLFGAAPDGDPCEWNPSIDEEGHFSPEIHSWFDTALCHYPQGRFEDAVVAHKAFLSAASALPSVERTVASIEGYRRDLKTQGSFIRRFPSSGDMLKETDRVEAWKSDLDGKPVIVKLWKQPAWNGDLAAVRRFLDRAENLRLDRPGGFPVLHRVHWLGDAFATVLEWVEGETLAARLSSGTFSTPPHESDALELILRLIDQVDLVHESNHRHGDLTPANVIVTPDGDLRFIDFLDFSSSADGEPITSHYAPDEGDAFARDRYAVTRMVEEIVPNLALPHDALAAIAVGIQDCRTRSPRLSTLSPLRDAVSRVLAGGEPKEVVERIALHARDVRLGPISSDEGLMHVRLRRRRSGDIVLHLRGGSEELTIRIDEDGVPNRAYVDRVDSRWISKSVKEEIVSLPLELDVVGNSTNDWSFFHRLLQNDVLASHLRELRNESLPIAKVESDAADGDLEEVTQPRESVEEALAEEISKEQDLLAGIQEAERIAPGPRNIDIDVAALWQSLIEIEDELTTQAVVAQDSVFNEREGVHRIAIDLTSGVLDYSKDDRVAVEVSGQQQQWHRIGNLDIARSTEQEVIIPKRSARDTFGHVRSLVSEGQTLRFTSHFEQTSLRRRKIAVERMLQSDDRRGDLLSAFVGSRAARPRNAEHTVDEELLRTYGLNEDQQSAFRRIVGSRPLGLLQGPPGTGKTRFISALTHYAITKGLARNVLLTSQSHEAVNTASETVLRLFRKNGVQPSMLRVGMNETVVSPDLRPYHTSKAEEVIRDRFRAAFPQRLDVAAARLGIEREVAELVLALEGHVHPLALRYQQAAVAKDEHGKCLGLMDTLICHLEAIGLTDFDVPGPEEVESDFCDTICRSVMSYASSKAMDPSGAERFRRAVVIGKDFVNSVSRGQRNFEAFLAGTRQIVAGTCVGLGRESLGLTTTAFDLVIVDEAARCTPSELLVPLQAARWTVLVGDHKQLKPQHDAEVVSAVARRTQIPKYEVARSDFERVFETHYGHEAGASLRTQYRMLPPIGRLVSTAFYPELDLRSGREEPYIDASAVPPTLGLPLTWIETDGLGEAGYEGRSRDSTSRVNRSEADTIVAMIEGWIAHQPFADWLEKEGSRRAGIGVICMYAAQRDEVHRKLRNSPIGNLLERSVKIGTVDSYQGKENPIVVLSLVRNNADGYREQGSRKIQEGFLSEPNRINVAASRAMDRLVIVGARQRWRAGSAVQRLADGFASALRAGDAELRQAGDILRGTSTADLSSRAERRA</sequence>
<accession>A0ACD4NNC9</accession>
<protein>
    <submittedName>
        <fullName evidence="1">AAA domain-containing protein</fullName>
    </submittedName>
</protein>
<keyword evidence="2" id="KW-1185">Reference proteome</keyword>
<gene>
    <name evidence="1" type="ORF">OXU80_27110</name>
</gene>